<keyword evidence="3" id="KW-0926">Vacuole</keyword>
<gene>
    <name evidence="9" type="ORF">DYB25_000643</name>
</gene>
<comment type="similarity">
    <text evidence="2">Belongs to the beta-catenin family.</text>
</comment>
<feature type="compositionally biased region" description="Polar residues" evidence="8">
    <location>
        <begin position="1368"/>
        <end position="1378"/>
    </location>
</feature>
<evidence type="ECO:0000256" key="7">
    <source>
        <dbReference type="ARBA" id="ARBA00026209"/>
    </source>
</evidence>
<evidence type="ECO:0000313" key="10">
    <source>
        <dbReference type="Proteomes" id="UP000266239"/>
    </source>
</evidence>
<evidence type="ECO:0000256" key="2">
    <source>
        <dbReference type="ARBA" id="ARBA00005462"/>
    </source>
</evidence>
<dbReference type="SUPFAM" id="SSF48371">
    <property type="entry name" value="ARM repeat"/>
    <property type="match status" value="3"/>
</dbReference>
<keyword evidence="5" id="KW-0472">Membrane</keyword>
<evidence type="ECO:0000256" key="4">
    <source>
        <dbReference type="ARBA" id="ARBA00022737"/>
    </source>
</evidence>
<dbReference type="InterPro" id="IPR000225">
    <property type="entry name" value="Armadillo"/>
</dbReference>
<reference evidence="9 10" key="1">
    <citation type="submission" date="2018-08" db="EMBL/GenBank/DDBJ databases">
        <title>Aphanomyces genome sequencing and annotation.</title>
        <authorList>
            <person name="Minardi D."/>
            <person name="Oidtmann B."/>
            <person name="Van Der Giezen M."/>
            <person name="Studholme D.J."/>
        </authorList>
    </citation>
    <scope>NUCLEOTIDE SEQUENCE [LARGE SCALE GENOMIC DNA]</scope>
    <source>
        <strain evidence="9 10">Yx</strain>
    </source>
</reference>
<proteinExistence type="inferred from homology"/>
<dbReference type="InterPro" id="IPR011989">
    <property type="entry name" value="ARM-like"/>
</dbReference>
<dbReference type="EMBL" id="QUTA01000971">
    <property type="protein sequence ID" value="RHY36418.1"/>
    <property type="molecule type" value="Genomic_DNA"/>
</dbReference>
<dbReference type="PANTHER" id="PTHR47249">
    <property type="entry name" value="VACUOLAR PROTEIN 8"/>
    <property type="match status" value="1"/>
</dbReference>
<evidence type="ECO:0000313" key="9">
    <source>
        <dbReference type="EMBL" id="RHY36418.1"/>
    </source>
</evidence>
<evidence type="ECO:0000256" key="1">
    <source>
        <dbReference type="ARBA" id="ARBA00004592"/>
    </source>
</evidence>
<accession>A0A397BY25</accession>
<dbReference type="GO" id="GO:0071562">
    <property type="term" value="P:nucleus-vacuole junction assembly"/>
    <property type="evidence" value="ECO:0007669"/>
    <property type="project" value="InterPro"/>
</dbReference>
<evidence type="ECO:0000256" key="3">
    <source>
        <dbReference type="ARBA" id="ARBA00022554"/>
    </source>
</evidence>
<keyword evidence="4" id="KW-0677">Repeat</keyword>
<comment type="subcellular location">
    <subcellularLocation>
        <location evidence="1">Vacuole membrane</location>
        <topology evidence="1">Lipid-anchor</topology>
    </subcellularLocation>
</comment>
<dbReference type="PANTHER" id="PTHR47249:SF1">
    <property type="entry name" value="VACUOLAR PROTEIN 8"/>
    <property type="match status" value="1"/>
</dbReference>
<dbReference type="InterPro" id="IPR045156">
    <property type="entry name" value="Vac8"/>
</dbReference>
<dbReference type="InterPro" id="IPR016024">
    <property type="entry name" value="ARM-type_fold"/>
</dbReference>
<evidence type="ECO:0000256" key="8">
    <source>
        <dbReference type="SAM" id="MobiDB-lite"/>
    </source>
</evidence>
<dbReference type="Gene3D" id="1.25.10.10">
    <property type="entry name" value="Leucine-rich Repeat Variant"/>
    <property type="match status" value="4"/>
</dbReference>
<evidence type="ECO:0000256" key="6">
    <source>
        <dbReference type="ARBA" id="ARBA00023288"/>
    </source>
</evidence>
<dbReference type="SMART" id="SM00185">
    <property type="entry name" value="ARM"/>
    <property type="match status" value="6"/>
</dbReference>
<dbReference type="VEuPathDB" id="FungiDB:H257_01664"/>
<protein>
    <recommendedName>
        <fullName evidence="7">Vacuolar protein 8</fullName>
    </recommendedName>
</protein>
<name>A0A397BY25_APHAT</name>
<comment type="caution">
    <text evidence="9">The sequence shown here is derived from an EMBL/GenBank/DDBJ whole genome shotgun (WGS) entry which is preliminary data.</text>
</comment>
<dbReference type="GO" id="GO:0005774">
    <property type="term" value="C:vacuolar membrane"/>
    <property type="evidence" value="ECO:0007669"/>
    <property type="project" value="UniProtKB-SubCell"/>
</dbReference>
<dbReference type="Proteomes" id="UP000266239">
    <property type="component" value="Unassembled WGS sequence"/>
</dbReference>
<organism evidence="9 10">
    <name type="scientific">Aphanomyces astaci</name>
    <name type="common">Crayfish plague agent</name>
    <dbReference type="NCBI Taxonomy" id="112090"/>
    <lineage>
        <taxon>Eukaryota</taxon>
        <taxon>Sar</taxon>
        <taxon>Stramenopiles</taxon>
        <taxon>Oomycota</taxon>
        <taxon>Saprolegniomycetes</taxon>
        <taxon>Saprolegniales</taxon>
        <taxon>Verrucalvaceae</taxon>
        <taxon>Aphanomyces</taxon>
    </lineage>
</organism>
<keyword evidence="6" id="KW-0449">Lipoprotein</keyword>
<evidence type="ECO:0000256" key="5">
    <source>
        <dbReference type="ARBA" id="ARBA00023136"/>
    </source>
</evidence>
<feature type="region of interest" description="Disordered" evidence="8">
    <location>
        <begin position="1364"/>
        <end position="1390"/>
    </location>
</feature>
<sequence length="1390" mass="150895">MTTNPRNSDVTPQNAEARSRCAESLYKLSKQIGSEAMIIDSGAIQVRQFSKSLQDDNIVFYRPVIELSNMLSLPHPPLQKLCIQTLVNMICHGCEFHEKLFCGGGNVGHNKLGLVLAISQLAEEPANGRFAAQVIFNLSLSPTSAAGAIRGGIGEVLFHLIKAPHTTLTLAKLRLTPNSSSHDAEEDDSNPQLVIARLIAIASGHFSKYLDLQLLMGSWSLKIVQHFLYLYESSPRLGFVLGHCARVLANLSANDEYMSSVFNGNEDLVEKIVRLHAWASAAATTTTTLNADECQQNVLRTIANVTRCPLCCPLLVQSGVFYVLNEVLLMEANTSHVATLKDDALVALVNLVCHDAIAPAAGLDAHLADCLSTSFRRDSSDDQNNNPHLGHVKYMLSLTICYLALNPHLRRVVTSRPALLIDALLFGFHYNHSPGADNADKAPCLSGGMLKLQQQLREQPLDAFDDVRGDPTDVSGEFQCVDHIQSLVDVVVTCMIHPKHSAKIPVDHGFVTGAVEYYCAGMLCCFSSWTLPLSKRPGILFTLSRTIWTLTQQTHESANDWGAILFAPRVQDVVFRLSRFAAHPCPPTSPTTGDNNSRALNLRPATQAYCTGSIEISVDNAHLVVALVEACNGSEDPPTLLACASTFAIVSFTPEGRQLLLTTQGLAHALNKLGRSSMCQQYAAVAACNVAITGCMWNEEELKDFVVVALLRSNSFDAIQVHAKTLYNLLSHPASRAQVISDGVLYAFLKLAQLQTNGLRGGPEETLSLCLHALFNLSDTVVYHDTILKLGVTAFLLGGVSGRRKRVLHFLTPESRRHAVGLLCNLSAREANHKELIHSAQVTDILRCLCDGDTETRASAAMTLRNLTLRVANAEVVRVCTRNALNLLLVFLTSSNDSVRRLAAQAIGNCSLVTELLHLFVELQVGDALLQVLETHDPTTNLVANVETNTNPNVDTARAILKTLHNLALDDGCATDLLHVEMVRRWQEALPPLLYDPDVCNLAATTLHILSRKAVAAPLLARQNIVALCQLLSTAPHTSATVLGECVSCLVHLSTHIATHTVLFETGVVDTLGHLLHHVGEIDPPLSPAVTAILFTHAAMAVRNLSLSAADRQTSSQQDQRSIDRSVEQATAMETSAACDQLMRGVPWLVKMVRTVATSQPSYPKLCVEVCAAMANLCKIKRLRAACVSAGIVHMLLDIHRTFKSNDAFAFVEQSSTVTLHQLAAEDTATLEPGLIEALLKEGKVSRLETVDTTPSQLDPSFDGAPTPLNKYRLRGPLPAVQDAIAPAPLCSIPLSTSSSNHSALPHGRILVIDTHKAHLEDDLALDELAAKTSAESSSTGNHATHQLRFTPVKKFDHHMKMTRKQSRNGYVGTSSSALPHIKSELQVEK</sequence>
<dbReference type="GO" id="GO:0043495">
    <property type="term" value="F:protein-membrane adaptor activity"/>
    <property type="evidence" value="ECO:0007669"/>
    <property type="project" value="InterPro"/>
</dbReference>